<dbReference type="InterPro" id="IPR016181">
    <property type="entry name" value="Acyl_CoA_acyltransferase"/>
</dbReference>
<dbReference type="AlphaFoldDB" id="A0A1E5XL82"/>
<name>A0A1E5XL82_9HYPH</name>
<gene>
    <name evidence="2" type="ORF">VW23_025390</name>
</gene>
<dbReference type="CDD" id="cd04301">
    <property type="entry name" value="NAT_SF"/>
    <property type="match status" value="1"/>
</dbReference>
<sequence length="165" mass="18470">MQIRTARLVLRRAVPADLDAFHPILSSPEAMRYWATLPHASFDVTEKWFADQFFSGLANRDEWVIERDGRVIGNIGIWNLPEFGFILHPDAWGQGIGTEAARAFLDYAFATHPVDAIKADVDPRNSASLNLLQKLGFTVTGTAENTFLLGDEWCHSVYLALPRPS</sequence>
<dbReference type="Gene3D" id="3.40.630.30">
    <property type="match status" value="1"/>
</dbReference>
<dbReference type="Proteomes" id="UP000095463">
    <property type="component" value="Unassembled WGS sequence"/>
</dbReference>
<proteinExistence type="predicted"/>
<feature type="domain" description="N-acetyltransferase" evidence="1">
    <location>
        <begin position="8"/>
        <end position="164"/>
    </location>
</feature>
<evidence type="ECO:0000313" key="3">
    <source>
        <dbReference type="Proteomes" id="UP000095463"/>
    </source>
</evidence>
<dbReference type="PANTHER" id="PTHR43792">
    <property type="entry name" value="GNAT FAMILY, PUTATIVE (AFU_ORTHOLOGUE AFUA_3G00765)-RELATED-RELATED"/>
    <property type="match status" value="1"/>
</dbReference>
<protein>
    <submittedName>
        <fullName evidence="2">GNAT family N-acetyltransferase</fullName>
    </submittedName>
</protein>
<dbReference type="RefSeq" id="WP_069911271.1">
    <property type="nucleotide sequence ID" value="NZ_LAJE02000285.1"/>
</dbReference>
<dbReference type="GO" id="GO:0016747">
    <property type="term" value="F:acyltransferase activity, transferring groups other than amino-acyl groups"/>
    <property type="evidence" value="ECO:0007669"/>
    <property type="project" value="InterPro"/>
</dbReference>
<dbReference type="PANTHER" id="PTHR43792:SF1">
    <property type="entry name" value="N-ACETYLTRANSFERASE DOMAIN-CONTAINING PROTEIN"/>
    <property type="match status" value="1"/>
</dbReference>
<dbReference type="InterPro" id="IPR051531">
    <property type="entry name" value="N-acetyltransferase"/>
</dbReference>
<reference evidence="2 3" key="1">
    <citation type="journal article" date="2015" name="Genome Announc.">
        <title>Genome Assemblies of Three Soil-Associated Devosia species: D. insulae, D. limi, and D. soli.</title>
        <authorList>
            <person name="Hassan Y.I."/>
            <person name="Lepp D."/>
            <person name="Zhou T."/>
        </authorList>
    </citation>
    <scope>NUCLEOTIDE SEQUENCE [LARGE SCALE GENOMIC DNA]</scope>
    <source>
        <strain evidence="2 3">DS-56</strain>
    </source>
</reference>
<dbReference type="Pfam" id="PF13302">
    <property type="entry name" value="Acetyltransf_3"/>
    <property type="match status" value="1"/>
</dbReference>
<evidence type="ECO:0000259" key="1">
    <source>
        <dbReference type="PROSITE" id="PS51186"/>
    </source>
</evidence>
<evidence type="ECO:0000313" key="2">
    <source>
        <dbReference type="EMBL" id="OEO29360.1"/>
    </source>
</evidence>
<keyword evidence="3" id="KW-1185">Reference proteome</keyword>
<comment type="caution">
    <text evidence="2">The sequence shown here is derived from an EMBL/GenBank/DDBJ whole genome shotgun (WGS) entry which is preliminary data.</text>
</comment>
<accession>A0A1E5XL82</accession>
<dbReference type="EMBL" id="LAJE02000285">
    <property type="protein sequence ID" value="OEO29360.1"/>
    <property type="molecule type" value="Genomic_DNA"/>
</dbReference>
<organism evidence="2 3">
    <name type="scientific">Devosia insulae DS-56</name>
    <dbReference type="NCBI Taxonomy" id="1116389"/>
    <lineage>
        <taxon>Bacteria</taxon>
        <taxon>Pseudomonadati</taxon>
        <taxon>Pseudomonadota</taxon>
        <taxon>Alphaproteobacteria</taxon>
        <taxon>Hyphomicrobiales</taxon>
        <taxon>Devosiaceae</taxon>
        <taxon>Devosia</taxon>
    </lineage>
</organism>
<dbReference type="PROSITE" id="PS51186">
    <property type="entry name" value="GNAT"/>
    <property type="match status" value="1"/>
</dbReference>
<dbReference type="InterPro" id="IPR000182">
    <property type="entry name" value="GNAT_dom"/>
</dbReference>
<dbReference type="SUPFAM" id="SSF55729">
    <property type="entry name" value="Acyl-CoA N-acyltransferases (Nat)"/>
    <property type="match status" value="1"/>
</dbReference>